<evidence type="ECO:0000256" key="3">
    <source>
        <dbReference type="ARBA" id="ARBA00022801"/>
    </source>
</evidence>
<accession>A0ABX8QNF6</accession>
<evidence type="ECO:0000256" key="4">
    <source>
        <dbReference type="ARBA" id="ARBA00022806"/>
    </source>
</evidence>
<comment type="similarity">
    <text evidence="1">Belongs to the DNA2/NAM7 helicase family.</text>
</comment>
<keyword evidence="3" id="KW-0378">Hydrolase</keyword>
<evidence type="ECO:0000256" key="2">
    <source>
        <dbReference type="ARBA" id="ARBA00022741"/>
    </source>
</evidence>
<evidence type="ECO:0000313" key="8">
    <source>
        <dbReference type="EMBL" id="QXJ20316.1"/>
    </source>
</evidence>
<organism evidence="8 9">
    <name type="scientific">Actinomadura graeca</name>
    <dbReference type="NCBI Taxonomy" id="2750812"/>
    <lineage>
        <taxon>Bacteria</taxon>
        <taxon>Bacillati</taxon>
        <taxon>Actinomycetota</taxon>
        <taxon>Actinomycetes</taxon>
        <taxon>Streptosporangiales</taxon>
        <taxon>Thermomonosporaceae</taxon>
        <taxon>Actinomadura</taxon>
    </lineage>
</organism>
<dbReference type="Pfam" id="PF13086">
    <property type="entry name" value="AAA_11"/>
    <property type="match status" value="2"/>
</dbReference>
<keyword evidence="2" id="KW-0547">Nucleotide-binding</keyword>
<protein>
    <submittedName>
        <fullName evidence="8">ATP-binding protein</fullName>
    </submittedName>
</protein>
<keyword evidence="4" id="KW-0347">Helicase</keyword>
<proteinExistence type="inferred from homology"/>
<dbReference type="GO" id="GO:0005524">
    <property type="term" value="F:ATP binding"/>
    <property type="evidence" value="ECO:0007669"/>
    <property type="project" value="UniProtKB-KW"/>
</dbReference>
<gene>
    <name evidence="8" type="ORF">AGRA3207_001007</name>
</gene>
<evidence type="ECO:0000256" key="5">
    <source>
        <dbReference type="ARBA" id="ARBA00022840"/>
    </source>
</evidence>
<dbReference type="InterPro" id="IPR027417">
    <property type="entry name" value="P-loop_NTPase"/>
</dbReference>
<dbReference type="RefSeq" id="WP_231333379.1">
    <property type="nucleotide sequence ID" value="NZ_CP059572.1"/>
</dbReference>
<dbReference type="Pfam" id="PF13087">
    <property type="entry name" value="AAA_12"/>
    <property type="match status" value="1"/>
</dbReference>
<evidence type="ECO:0000259" key="6">
    <source>
        <dbReference type="Pfam" id="PF13086"/>
    </source>
</evidence>
<feature type="domain" description="DNA2/NAM7 helicase helicase" evidence="6">
    <location>
        <begin position="648"/>
        <end position="734"/>
    </location>
</feature>
<evidence type="ECO:0000256" key="1">
    <source>
        <dbReference type="ARBA" id="ARBA00007913"/>
    </source>
</evidence>
<evidence type="ECO:0000313" key="9">
    <source>
        <dbReference type="Proteomes" id="UP001049518"/>
    </source>
</evidence>
<reference evidence="8" key="1">
    <citation type="submission" date="2020-07" db="EMBL/GenBank/DDBJ databases">
        <authorList>
            <person name="Tarantini F.S."/>
            <person name="Hong K.W."/>
            <person name="Chan K.G."/>
        </authorList>
    </citation>
    <scope>NUCLEOTIDE SEQUENCE</scope>
    <source>
        <strain evidence="8">32-07</strain>
    </source>
</reference>
<dbReference type="Gene3D" id="3.40.50.300">
    <property type="entry name" value="P-loop containing nucleotide triphosphate hydrolases"/>
    <property type="match status" value="3"/>
</dbReference>
<feature type="domain" description="DNA2/NAM7 helicase-like C-terminal" evidence="7">
    <location>
        <begin position="753"/>
        <end position="947"/>
    </location>
</feature>
<dbReference type="PANTHER" id="PTHR43788:SF8">
    <property type="entry name" value="DNA-BINDING PROTEIN SMUBP-2"/>
    <property type="match status" value="1"/>
</dbReference>
<keyword evidence="9" id="KW-1185">Reference proteome</keyword>
<dbReference type="InterPro" id="IPR041679">
    <property type="entry name" value="DNA2/NAM7-like_C"/>
</dbReference>
<dbReference type="InterPro" id="IPR047187">
    <property type="entry name" value="SF1_C_Upf1"/>
</dbReference>
<dbReference type="Proteomes" id="UP001049518">
    <property type="component" value="Chromosome"/>
</dbReference>
<dbReference type="EMBL" id="CP059572">
    <property type="protein sequence ID" value="QXJ20316.1"/>
    <property type="molecule type" value="Genomic_DNA"/>
</dbReference>
<feature type="domain" description="DNA2/NAM7 helicase helicase" evidence="6">
    <location>
        <begin position="324"/>
        <end position="475"/>
    </location>
</feature>
<dbReference type="PANTHER" id="PTHR43788">
    <property type="entry name" value="DNA2/NAM7 HELICASE FAMILY MEMBER"/>
    <property type="match status" value="1"/>
</dbReference>
<dbReference type="InterPro" id="IPR041677">
    <property type="entry name" value="DNA2/NAM7_AAA_11"/>
</dbReference>
<dbReference type="SUPFAM" id="SSF52540">
    <property type="entry name" value="P-loop containing nucleoside triphosphate hydrolases"/>
    <property type="match status" value="1"/>
</dbReference>
<dbReference type="CDD" id="cd18808">
    <property type="entry name" value="SF1_C_Upf1"/>
    <property type="match status" value="1"/>
</dbReference>
<evidence type="ECO:0000259" key="7">
    <source>
        <dbReference type="Pfam" id="PF13087"/>
    </source>
</evidence>
<dbReference type="InterPro" id="IPR050534">
    <property type="entry name" value="Coronavir_polyprotein_1ab"/>
</dbReference>
<sequence>MTFRPVRLPGPLTLVPGDSLAGRTRALALDHPHLRPMADPGRLVQALNDMPDGVAATFDEPKRAGGDPSLVLYLPSCTVRLFLTPKYRDAYSIASVNPIRMRDHQRLARGCLLVRPALWRLAFDVHAIPRPSDSHWGPLTAEWRLLGDRLAAVRGVPELTPGQAAFLDTLDRTIEATERISEDAPDSGRLYPYRDVASTGERRHGTRSVYVFRMVGAARPEERAFVQVHGEPGLRGQVTRVDRDAVTVRFEKAVAWARFGDARQGHLEATPSRVVYAKQTETVALLRSRQAHNTTLLPAIVEGRVRRIPPARARPAEDLDLGGQLEAFEKGTATEDVLVVLGPPGTGKTRVISQLALAAAAQGERVLVTSKTHRAVDNVLARLPAHLEVVRVGHEGSVTAEGRPYLLERRVAELRGRVADAAARAEDGYGGLDAARGWTAELDARVRELDAARDGQARAGERLDAVRRAVGGPAQARVDALTAERDAHRRALDRHLRCAERQGRRVQQARSWARRPVLGVLFGRFAAFLDARRAAGEEQGRACHQAWSAACGALAAAARDLDAATRADPSVRAAADAAEAAAFRLDGCRAAARKAALEASAAVAAVALPPSLDDTGPGPGAGTGPDAGLARLLQWLHRTLPLLEARARLLAEWRREVAGAAEQLYPELVRYADVIAATCIGAASRPELSGVDFDLAIVDEAGQIGVADALVPLARARRGVLVGDPQQLPPFLDSDVEAWGRTAGDDAVRELLGVSALERLAARLPRDHVVRLTRQRRMPRAIADFVSAAFYDGVLVTDVEREHRDALFARPLALVDTARLPGGGRFERPGQARERWGRAGYVNQAEARLLYELALHYHRTGGDWAVIVPYRAQATKITAALARRIGADAAELHVGTVDSFQGGERDVVLYGFTRSNTDGRVGFLKELRRANVAFTRARRQLVLVGDVTTLTTARDVPFRAMAGALRDHAAAHGDVRQYQEVLDQVTKLNRGGRA</sequence>
<name>A0ABX8QNF6_9ACTN</name>
<keyword evidence="5 8" id="KW-0067">ATP-binding</keyword>